<gene>
    <name evidence="1" type="ORF">VNO78_24498</name>
</gene>
<dbReference type="EMBL" id="JAYMYS010000006">
    <property type="protein sequence ID" value="KAK7389447.1"/>
    <property type="molecule type" value="Genomic_DNA"/>
</dbReference>
<reference evidence="1 2" key="1">
    <citation type="submission" date="2024-01" db="EMBL/GenBank/DDBJ databases">
        <title>The genomes of 5 underutilized Papilionoideae crops provide insights into root nodulation and disease resistanc.</title>
        <authorList>
            <person name="Jiang F."/>
        </authorList>
    </citation>
    <scope>NUCLEOTIDE SEQUENCE [LARGE SCALE GENOMIC DNA]</scope>
    <source>
        <strain evidence="1">DUOXIRENSHENG_FW03</strain>
        <tissue evidence="1">Leaves</tissue>
    </source>
</reference>
<evidence type="ECO:0000313" key="1">
    <source>
        <dbReference type="EMBL" id="KAK7389447.1"/>
    </source>
</evidence>
<evidence type="ECO:0000313" key="2">
    <source>
        <dbReference type="Proteomes" id="UP001386955"/>
    </source>
</evidence>
<dbReference type="Proteomes" id="UP001386955">
    <property type="component" value="Unassembled WGS sequence"/>
</dbReference>
<dbReference type="AlphaFoldDB" id="A0AAN9S571"/>
<protein>
    <submittedName>
        <fullName evidence="1">Uncharacterized protein</fullName>
    </submittedName>
</protein>
<proteinExistence type="predicted"/>
<organism evidence="1 2">
    <name type="scientific">Psophocarpus tetragonolobus</name>
    <name type="common">Winged bean</name>
    <name type="synonym">Dolichos tetragonolobus</name>
    <dbReference type="NCBI Taxonomy" id="3891"/>
    <lineage>
        <taxon>Eukaryota</taxon>
        <taxon>Viridiplantae</taxon>
        <taxon>Streptophyta</taxon>
        <taxon>Embryophyta</taxon>
        <taxon>Tracheophyta</taxon>
        <taxon>Spermatophyta</taxon>
        <taxon>Magnoliopsida</taxon>
        <taxon>eudicotyledons</taxon>
        <taxon>Gunneridae</taxon>
        <taxon>Pentapetalae</taxon>
        <taxon>rosids</taxon>
        <taxon>fabids</taxon>
        <taxon>Fabales</taxon>
        <taxon>Fabaceae</taxon>
        <taxon>Papilionoideae</taxon>
        <taxon>50 kb inversion clade</taxon>
        <taxon>NPAAA clade</taxon>
        <taxon>indigoferoid/millettioid clade</taxon>
        <taxon>Phaseoleae</taxon>
        <taxon>Psophocarpus</taxon>
    </lineage>
</organism>
<accession>A0AAN9S571</accession>
<sequence>MFFFNCIWLNFEWEVNFLIFKGVQVPLPETLFWDRIGYLVFNGSRALGVGGRTGYADDKSYGRLAHRSAGGYHNGISGKFIIVNHRGLFLHSVNDIYLQL</sequence>
<name>A0AAN9S571_PSOTE</name>
<comment type="caution">
    <text evidence="1">The sequence shown here is derived from an EMBL/GenBank/DDBJ whole genome shotgun (WGS) entry which is preliminary data.</text>
</comment>
<keyword evidence="2" id="KW-1185">Reference proteome</keyword>